<name>A0ABS3X3J5_9ACTN</name>
<protein>
    <submittedName>
        <fullName evidence="1">Uncharacterized protein</fullName>
    </submittedName>
</protein>
<reference evidence="1 2" key="1">
    <citation type="submission" date="2021-02" db="EMBL/GenBank/DDBJ databases">
        <title>Streptomyces spirodelae sp. nov., isolated from duckweed.</title>
        <authorList>
            <person name="Saimee Y."/>
            <person name="Duangmal K."/>
        </authorList>
    </citation>
    <scope>NUCLEOTIDE SEQUENCE [LARGE SCALE GENOMIC DNA]</scope>
    <source>
        <strain evidence="1 2">DW4-2</strain>
    </source>
</reference>
<keyword evidence="2" id="KW-1185">Reference proteome</keyword>
<sequence>MEYRDRVAAITATFSTQATQELVWAAAEAERLDEESTATYGPTHTHTISIRELREWIAGLRGEADAATHWGLHVTGLQTSAWGHDHKITRECAKRTVHHWTKVTSPTGRQALGQEVLAMLSVVFGENSDIYRQVAQAVMTSSPVIAEAEVSGVGS</sequence>
<accession>A0ABS3X3J5</accession>
<comment type="caution">
    <text evidence="1">The sequence shown here is derived from an EMBL/GenBank/DDBJ whole genome shotgun (WGS) entry which is preliminary data.</text>
</comment>
<dbReference type="EMBL" id="JAFFZN010000045">
    <property type="protein sequence ID" value="MBO8189886.1"/>
    <property type="molecule type" value="Genomic_DNA"/>
</dbReference>
<evidence type="ECO:0000313" key="1">
    <source>
        <dbReference type="EMBL" id="MBO8189886.1"/>
    </source>
</evidence>
<organism evidence="1 2">
    <name type="scientific">Streptomyces spirodelae</name>
    <dbReference type="NCBI Taxonomy" id="2812904"/>
    <lineage>
        <taxon>Bacteria</taxon>
        <taxon>Bacillati</taxon>
        <taxon>Actinomycetota</taxon>
        <taxon>Actinomycetes</taxon>
        <taxon>Kitasatosporales</taxon>
        <taxon>Streptomycetaceae</taxon>
        <taxon>Streptomyces</taxon>
    </lineage>
</organism>
<dbReference type="Proteomes" id="UP001518976">
    <property type="component" value="Unassembled WGS sequence"/>
</dbReference>
<gene>
    <name evidence="1" type="ORF">JW592_31220</name>
</gene>
<evidence type="ECO:0000313" key="2">
    <source>
        <dbReference type="Proteomes" id="UP001518976"/>
    </source>
</evidence>
<dbReference type="RefSeq" id="WP_209268645.1">
    <property type="nucleotide sequence ID" value="NZ_JAFFZN010000045.1"/>
</dbReference>
<proteinExistence type="predicted"/>